<evidence type="ECO:0000256" key="2">
    <source>
        <dbReference type="ARBA" id="ARBA00023315"/>
    </source>
</evidence>
<accession>A0ABT3G5B9</accession>
<protein>
    <submittedName>
        <fullName evidence="4">GNAT family N-acetyltransferase</fullName>
    </submittedName>
</protein>
<dbReference type="InterPro" id="IPR050832">
    <property type="entry name" value="Bact_Acetyltransf"/>
</dbReference>
<evidence type="ECO:0000256" key="1">
    <source>
        <dbReference type="ARBA" id="ARBA00022679"/>
    </source>
</evidence>
<evidence type="ECO:0000313" key="5">
    <source>
        <dbReference type="Proteomes" id="UP001165653"/>
    </source>
</evidence>
<dbReference type="CDD" id="cd04301">
    <property type="entry name" value="NAT_SF"/>
    <property type="match status" value="1"/>
</dbReference>
<evidence type="ECO:0000259" key="3">
    <source>
        <dbReference type="PROSITE" id="PS51186"/>
    </source>
</evidence>
<proteinExistence type="predicted"/>
<dbReference type="EMBL" id="JAPDDR010000008">
    <property type="protein sequence ID" value="MCW1915038.1"/>
    <property type="molecule type" value="Genomic_DNA"/>
</dbReference>
<dbReference type="Proteomes" id="UP001165653">
    <property type="component" value="Unassembled WGS sequence"/>
</dbReference>
<keyword evidence="5" id="KW-1185">Reference proteome</keyword>
<sequence>MITIRLIRSADAAGFHDTLGEVCRERRYLATIEGPPLANVEQFVNGNVSAGHAQFVAEDEGRIVGWCDAIPGEHGGAHIGRLGMGLLKDYRGQKIGQRLLEATIERCWENGLQKIELSVYSSNEAAMQLYRKLGFVEEGVKKRGRLVDGIYDDVVLMALFPDGGA</sequence>
<dbReference type="RefSeq" id="WP_264514581.1">
    <property type="nucleotide sequence ID" value="NZ_JAPDDR010000008.1"/>
</dbReference>
<feature type="domain" description="N-acetyltransferase" evidence="3">
    <location>
        <begin position="2"/>
        <end position="162"/>
    </location>
</feature>
<dbReference type="PROSITE" id="PS51186">
    <property type="entry name" value="GNAT"/>
    <property type="match status" value="1"/>
</dbReference>
<keyword evidence="1" id="KW-0808">Transferase</keyword>
<gene>
    <name evidence="4" type="ORF">OJ996_15735</name>
</gene>
<dbReference type="SUPFAM" id="SSF55729">
    <property type="entry name" value="Acyl-CoA N-acyltransferases (Nat)"/>
    <property type="match status" value="1"/>
</dbReference>
<organism evidence="4 5">
    <name type="scientific">Luteolibacter rhizosphaerae</name>
    <dbReference type="NCBI Taxonomy" id="2989719"/>
    <lineage>
        <taxon>Bacteria</taxon>
        <taxon>Pseudomonadati</taxon>
        <taxon>Verrucomicrobiota</taxon>
        <taxon>Verrucomicrobiia</taxon>
        <taxon>Verrucomicrobiales</taxon>
        <taxon>Verrucomicrobiaceae</taxon>
        <taxon>Luteolibacter</taxon>
    </lineage>
</organism>
<dbReference type="PANTHER" id="PTHR43877">
    <property type="entry name" value="AMINOALKYLPHOSPHONATE N-ACETYLTRANSFERASE-RELATED-RELATED"/>
    <property type="match status" value="1"/>
</dbReference>
<dbReference type="Gene3D" id="3.40.630.30">
    <property type="match status" value="1"/>
</dbReference>
<keyword evidence="2" id="KW-0012">Acyltransferase</keyword>
<name>A0ABT3G5B9_9BACT</name>
<dbReference type="InterPro" id="IPR016181">
    <property type="entry name" value="Acyl_CoA_acyltransferase"/>
</dbReference>
<reference evidence="4" key="1">
    <citation type="submission" date="2022-10" db="EMBL/GenBank/DDBJ databases">
        <title>Luteolibacter sp. GHJ8, whole genome shotgun sequencing project.</title>
        <authorList>
            <person name="Zhao G."/>
            <person name="Shen L."/>
        </authorList>
    </citation>
    <scope>NUCLEOTIDE SEQUENCE</scope>
    <source>
        <strain evidence="4">GHJ8</strain>
    </source>
</reference>
<dbReference type="InterPro" id="IPR000182">
    <property type="entry name" value="GNAT_dom"/>
</dbReference>
<dbReference type="Pfam" id="PF00583">
    <property type="entry name" value="Acetyltransf_1"/>
    <property type="match status" value="1"/>
</dbReference>
<comment type="caution">
    <text evidence="4">The sequence shown here is derived from an EMBL/GenBank/DDBJ whole genome shotgun (WGS) entry which is preliminary data.</text>
</comment>
<evidence type="ECO:0000313" key="4">
    <source>
        <dbReference type="EMBL" id="MCW1915038.1"/>
    </source>
</evidence>